<dbReference type="EMBL" id="BARV01002402">
    <property type="protein sequence ID" value="GAH91577.1"/>
    <property type="molecule type" value="Genomic_DNA"/>
</dbReference>
<reference evidence="1" key="1">
    <citation type="journal article" date="2014" name="Front. Microbiol.">
        <title>High frequency of phylogenetically diverse reductive dehalogenase-homologous genes in deep subseafloor sedimentary metagenomes.</title>
        <authorList>
            <person name="Kawai M."/>
            <person name="Futagami T."/>
            <person name="Toyoda A."/>
            <person name="Takaki Y."/>
            <person name="Nishi S."/>
            <person name="Hori S."/>
            <person name="Arai W."/>
            <person name="Tsubouchi T."/>
            <person name="Morono Y."/>
            <person name="Uchiyama I."/>
            <person name="Ito T."/>
            <person name="Fujiyama A."/>
            <person name="Inagaki F."/>
            <person name="Takami H."/>
        </authorList>
    </citation>
    <scope>NUCLEOTIDE SEQUENCE</scope>
    <source>
        <strain evidence="1">Expedition CK06-06</strain>
    </source>
</reference>
<dbReference type="AlphaFoldDB" id="X1JC80"/>
<organism evidence="1">
    <name type="scientific">marine sediment metagenome</name>
    <dbReference type="NCBI Taxonomy" id="412755"/>
    <lineage>
        <taxon>unclassified sequences</taxon>
        <taxon>metagenomes</taxon>
        <taxon>ecological metagenomes</taxon>
    </lineage>
</organism>
<accession>X1JC80</accession>
<name>X1JC80_9ZZZZ</name>
<protein>
    <submittedName>
        <fullName evidence="1">Uncharacterized protein</fullName>
    </submittedName>
</protein>
<proteinExistence type="predicted"/>
<evidence type="ECO:0000313" key="1">
    <source>
        <dbReference type="EMBL" id="GAH91577.1"/>
    </source>
</evidence>
<comment type="caution">
    <text evidence="1">The sequence shown here is derived from an EMBL/GenBank/DDBJ whole genome shotgun (WGS) entry which is preliminary data.</text>
</comment>
<feature type="non-terminal residue" evidence="1">
    <location>
        <position position="1"/>
    </location>
</feature>
<sequence length="432" mass="49155">ALGSCFEEGKGPHIFDFTEWWKFCRAYHDLPNDPTGWFLTNIYLLVEDTLATPGAILTNSYLSIARRKYEPPPYDDYPIQVYPALEDEIKHRAHYVMYPVQLLSGGHYALVIRHKDQWPPMPADIMYDKGDATYPVGHKSHSDDRGETWTNDDDDDVCFAAYGTPPTPTAPPAAPAGNIAFLDIKQTITATGYEIVVITDVPCHVYMMWTNKEPNKHKIVGLRRGDLALRETRVCFVSWHKNEQEEAGDTLTHTFIKEPWPVCETRWFTFRAEVQSLWSASSSPIFKKHRPSPPTTQDFYPDPHPEVSSFDGFSLAGRTYLTWAQLRARPALLWYDTGSYMYVLVKGTSQVDKWYEIDRSLPLFDTSEIEPGSTILSATLKLYLDCPYCQLPGFAINIYSSDPLLNTALSQEDHLSLGSIPFSTKLELTEVF</sequence>
<feature type="non-terminal residue" evidence="1">
    <location>
        <position position="432"/>
    </location>
</feature>
<gene>
    <name evidence="1" type="ORF">S06H3_06228</name>
</gene>